<accession>A0ABU6EW23</accession>
<dbReference type="InterPro" id="IPR036390">
    <property type="entry name" value="WH_DNA-bd_sf"/>
</dbReference>
<dbReference type="InterPro" id="IPR000847">
    <property type="entry name" value="LysR_HTH_N"/>
</dbReference>
<dbReference type="RefSeq" id="WP_326013500.1">
    <property type="nucleotide sequence ID" value="NZ_JAOZYC010000001.1"/>
</dbReference>
<keyword evidence="7" id="KW-1185">Reference proteome</keyword>
<reference evidence="6 7" key="1">
    <citation type="submission" date="2022-10" db="EMBL/GenBank/DDBJ databases">
        <authorList>
            <person name="Xie J."/>
            <person name="Shen N."/>
        </authorList>
    </citation>
    <scope>NUCLEOTIDE SEQUENCE [LARGE SCALE GENOMIC DNA]</scope>
    <source>
        <strain evidence="6 7">YIM65594</strain>
    </source>
</reference>
<evidence type="ECO:0000256" key="4">
    <source>
        <dbReference type="ARBA" id="ARBA00023163"/>
    </source>
</evidence>
<dbReference type="EMBL" id="JAOZYC010000001">
    <property type="protein sequence ID" value="MEB8335945.1"/>
    <property type="molecule type" value="Genomic_DNA"/>
</dbReference>
<dbReference type="Pfam" id="PF03466">
    <property type="entry name" value="LysR_substrate"/>
    <property type="match status" value="1"/>
</dbReference>
<gene>
    <name evidence="6" type="ORF">OKJ99_00205</name>
</gene>
<keyword evidence="2" id="KW-0805">Transcription regulation</keyword>
<dbReference type="SUPFAM" id="SSF53850">
    <property type="entry name" value="Periplasmic binding protein-like II"/>
    <property type="match status" value="1"/>
</dbReference>
<proteinExistence type="inferred from homology"/>
<keyword evidence="4" id="KW-0804">Transcription</keyword>
<keyword evidence="3" id="KW-0238">DNA-binding</keyword>
<dbReference type="Gene3D" id="3.40.190.290">
    <property type="match status" value="1"/>
</dbReference>
<dbReference type="InterPro" id="IPR005119">
    <property type="entry name" value="LysR_subst-bd"/>
</dbReference>
<dbReference type="SUPFAM" id="SSF46785">
    <property type="entry name" value="Winged helix' DNA-binding domain"/>
    <property type="match status" value="1"/>
</dbReference>
<evidence type="ECO:0000256" key="2">
    <source>
        <dbReference type="ARBA" id="ARBA00023015"/>
    </source>
</evidence>
<dbReference type="PANTHER" id="PTHR30346:SF30">
    <property type="entry name" value="SMALL NEUTRAL PROTEASE REGULATORY PROTEIN"/>
    <property type="match status" value="1"/>
</dbReference>
<dbReference type="Pfam" id="PF00126">
    <property type="entry name" value="HTH_1"/>
    <property type="match status" value="1"/>
</dbReference>
<dbReference type="PANTHER" id="PTHR30346">
    <property type="entry name" value="TRANSCRIPTIONAL DUAL REGULATOR HCAR-RELATED"/>
    <property type="match status" value="1"/>
</dbReference>
<dbReference type="Gene3D" id="1.10.10.10">
    <property type="entry name" value="Winged helix-like DNA-binding domain superfamily/Winged helix DNA-binding domain"/>
    <property type="match status" value="1"/>
</dbReference>
<evidence type="ECO:0000313" key="7">
    <source>
        <dbReference type="Proteomes" id="UP001354931"/>
    </source>
</evidence>
<dbReference type="PRINTS" id="PR00039">
    <property type="entry name" value="HTHLYSR"/>
</dbReference>
<feature type="domain" description="HTH lysR-type" evidence="5">
    <location>
        <begin position="1"/>
        <end position="58"/>
    </location>
</feature>
<dbReference type="Proteomes" id="UP001354931">
    <property type="component" value="Unassembled WGS sequence"/>
</dbReference>
<dbReference type="PROSITE" id="PS50931">
    <property type="entry name" value="HTH_LYSR"/>
    <property type="match status" value="1"/>
</dbReference>
<organism evidence="6 7">
    <name type="scientific">Streptomyces endophyticus</name>
    <dbReference type="NCBI Taxonomy" id="714166"/>
    <lineage>
        <taxon>Bacteria</taxon>
        <taxon>Bacillati</taxon>
        <taxon>Actinomycetota</taxon>
        <taxon>Actinomycetes</taxon>
        <taxon>Kitasatosporales</taxon>
        <taxon>Streptomycetaceae</taxon>
        <taxon>Streptomyces</taxon>
    </lineage>
</organism>
<evidence type="ECO:0000256" key="3">
    <source>
        <dbReference type="ARBA" id="ARBA00023125"/>
    </source>
</evidence>
<comment type="caution">
    <text evidence="6">The sequence shown here is derived from an EMBL/GenBank/DDBJ whole genome shotgun (WGS) entry which is preliminary data.</text>
</comment>
<evidence type="ECO:0000256" key="1">
    <source>
        <dbReference type="ARBA" id="ARBA00009437"/>
    </source>
</evidence>
<evidence type="ECO:0000259" key="5">
    <source>
        <dbReference type="PROSITE" id="PS50931"/>
    </source>
</evidence>
<dbReference type="InterPro" id="IPR036388">
    <property type="entry name" value="WH-like_DNA-bd_sf"/>
</dbReference>
<name>A0ABU6EW23_9ACTN</name>
<evidence type="ECO:0000313" key="6">
    <source>
        <dbReference type="EMBL" id="MEB8335945.1"/>
    </source>
</evidence>
<sequence>MDLRQLEYFVAVAEEQNFTRAAQRVHISQSGVSAQIRQLERELGAELFDRSARTVTLTVAGKAALEQARATLAAAGTIGRAVAEVSQLIRGRLTVGMVIGCTITPLFDALAEFHEAHPGVELSLLEDGSDRLVEGVRAGDIDLALIGTAHTTPDGLDALTIIDERLVVAVPTGHPLAERQRVELRDLIAHPIVCMPPGTGLRTVFDQACGAQGLHPTIALQASAADAIAALADRGLGVAVLSESMAASYRDRLTARTIEDVDTPALLALVWKRAHNPALRALLEHARRAFARA</sequence>
<protein>
    <submittedName>
        <fullName evidence="6">LysR family transcriptional regulator</fullName>
    </submittedName>
</protein>
<comment type="similarity">
    <text evidence="1">Belongs to the LysR transcriptional regulatory family.</text>
</comment>